<dbReference type="Proteomes" id="UP000471026">
    <property type="component" value="Unassembled WGS sequence"/>
</dbReference>
<dbReference type="InterPro" id="IPR011032">
    <property type="entry name" value="GroES-like_sf"/>
</dbReference>
<evidence type="ECO:0000256" key="4">
    <source>
        <dbReference type="ARBA" id="ARBA00023002"/>
    </source>
</evidence>
<evidence type="ECO:0000313" key="9">
    <source>
        <dbReference type="Proteomes" id="UP000471026"/>
    </source>
</evidence>
<comment type="caution">
    <text evidence="8">The sequence shown here is derived from an EMBL/GenBank/DDBJ whole genome shotgun (WGS) entry which is preliminary data.</text>
</comment>
<protein>
    <submittedName>
        <fullName evidence="8">Alcohol dehydrogenase catalytic domain-containing protein</fullName>
    </submittedName>
</protein>
<dbReference type="Gene3D" id="3.40.50.720">
    <property type="entry name" value="NAD(P)-binding Rossmann-like Domain"/>
    <property type="match status" value="1"/>
</dbReference>
<proteinExistence type="inferred from homology"/>
<dbReference type="CDD" id="cd08240">
    <property type="entry name" value="6_hydroxyhexanoate_dh_like"/>
    <property type="match status" value="1"/>
</dbReference>
<feature type="domain" description="Alcohol dehydrogenase-like N-terminal" evidence="7">
    <location>
        <begin position="27"/>
        <end position="146"/>
    </location>
</feature>
<feature type="domain" description="Alcohol dehydrogenase-like C-terminal" evidence="6">
    <location>
        <begin position="187"/>
        <end position="313"/>
    </location>
</feature>
<keyword evidence="3 5" id="KW-0862">Zinc</keyword>
<sequence>MKVFAHTEPGGAAQELEVERPELEGSAVMIRVTNSGVCHSDVHCQDGYFDLGSAGRYELTAAGAQYPVVLGHEIVGEVVAAGPDATVTPGDTKYIVFPWIGCGECQACSEDRENYCSGKKRNLSVQRRGGYAEEVHVPDERYLVPLGDIDPSFGATLACSGLTSYSAIQKIMPVPADKPVAVIGAGGVGLMTIALLKALGHENIVAVDMSEKALENATAMGATATVVAGGEAPHQDIVAAGGEKIAAAIDLVNNGDTSSAALFAMANGGTLVSVGLFGGQFTFPTALVAFNLLNIRGNFVGSLPELKELVKLAQDTDLPKPPITELPLTAQEVNSALDGLRNRTFNGRAVLVAG</sequence>
<dbReference type="InterPro" id="IPR013154">
    <property type="entry name" value="ADH-like_N"/>
</dbReference>
<dbReference type="GO" id="GO:0008270">
    <property type="term" value="F:zinc ion binding"/>
    <property type="evidence" value="ECO:0007669"/>
    <property type="project" value="InterPro"/>
</dbReference>
<keyword evidence="4" id="KW-0560">Oxidoreductase</keyword>
<dbReference type="GO" id="GO:0016491">
    <property type="term" value="F:oxidoreductase activity"/>
    <property type="evidence" value="ECO:0007669"/>
    <property type="project" value="UniProtKB-KW"/>
</dbReference>
<evidence type="ECO:0000259" key="7">
    <source>
        <dbReference type="Pfam" id="PF08240"/>
    </source>
</evidence>
<dbReference type="Gene3D" id="3.90.180.10">
    <property type="entry name" value="Medium-chain alcohol dehydrogenases, catalytic domain"/>
    <property type="match status" value="1"/>
</dbReference>
<comment type="similarity">
    <text evidence="5">Belongs to the zinc-containing alcohol dehydrogenase family.</text>
</comment>
<evidence type="ECO:0000256" key="5">
    <source>
        <dbReference type="RuleBase" id="RU361277"/>
    </source>
</evidence>
<dbReference type="PANTHER" id="PTHR43401:SF4">
    <property type="entry name" value="D-ARABINOSE 1-DEHYDROGENASE (NADP(+))"/>
    <property type="match status" value="1"/>
</dbReference>
<accession>A0A6N9QV62</accession>
<dbReference type="PROSITE" id="PS00059">
    <property type="entry name" value="ADH_ZINC"/>
    <property type="match status" value="1"/>
</dbReference>
<evidence type="ECO:0000259" key="6">
    <source>
        <dbReference type="Pfam" id="PF00107"/>
    </source>
</evidence>
<organism evidence="8 9">
    <name type="scientific">Kocuria marina subsp. indica</name>
    <dbReference type="NCBI Taxonomy" id="1049583"/>
    <lineage>
        <taxon>Bacteria</taxon>
        <taxon>Bacillati</taxon>
        <taxon>Actinomycetota</taxon>
        <taxon>Actinomycetes</taxon>
        <taxon>Micrococcales</taxon>
        <taxon>Micrococcaceae</taxon>
        <taxon>Kocuria</taxon>
    </lineage>
</organism>
<evidence type="ECO:0000256" key="1">
    <source>
        <dbReference type="ARBA" id="ARBA00001947"/>
    </source>
</evidence>
<name>A0A6N9QV62_9MICC</name>
<dbReference type="SUPFAM" id="SSF51735">
    <property type="entry name" value="NAD(P)-binding Rossmann-fold domains"/>
    <property type="match status" value="1"/>
</dbReference>
<dbReference type="EMBL" id="WMHZ01000002">
    <property type="protein sequence ID" value="NDO77086.1"/>
    <property type="molecule type" value="Genomic_DNA"/>
</dbReference>
<dbReference type="AlphaFoldDB" id="A0A6N9QV62"/>
<dbReference type="SUPFAM" id="SSF50129">
    <property type="entry name" value="GroES-like"/>
    <property type="match status" value="1"/>
</dbReference>
<evidence type="ECO:0000256" key="3">
    <source>
        <dbReference type="ARBA" id="ARBA00022833"/>
    </source>
</evidence>
<reference evidence="8 9" key="1">
    <citation type="submission" date="2019-11" db="EMBL/GenBank/DDBJ databases">
        <title>Draft genome sequence of Kocuria indica DP-K7, a methyl red degrading Actinobacterium.</title>
        <authorList>
            <person name="Kumaran S."/>
            <person name="Tischler D."/>
            <person name="Ngo A.C.R."/>
            <person name="Schultes F."/>
        </authorList>
    </citation>
    <scope>NUCLEOTIDE SEQUENCE [LARGE SCALE GENOMIC DNA]</scope>
    <source>
        <strain evidence="8 9">DP-K7</strain>
    </source>
</reference>
<dbReference type="InterPro" id="IPR050129">
    <property type="entry name" value="Zn_alcohol_dh"/>
</dbReference>
<dbReference type="Pfam" id="PF08240">
    <property type="entry name" value="ADH_N"/>
    <property type="match status" value="1"/>
</dbReference>
<evidence type="ECO:0000256" key="2">
    <source>
        <dbReference type="ARBA" id="ARBA00022723"/>
    </source>
</evidence>
<dbReference type="Pfam" id="PF00107">
    <property type="entry name" value="ADH_zinc_N"/>
    <property type="match status" value="1"/>
</dbReference>
<dbReference type="InterPro" id="IPR002328">
    <property type="entry name" value="ADH_Zn_CS"/>
</dbReference>
<dbReference type="InterPro" id="IPR036291">
    <property type="entry name" value="NAD(P)-bd_dom_sf"/>
</dbReference>
<dbReference type="InterPro" id="IPR013149">
    <property type="entry name" value="ADH-like_C"/>
</dbReference>
<dbReference type="PANTHER" id="PTHR43401">
    <property type="entry name" value="L-THREONINE 3-DEHYDROGENASE"/>
    <property type="match status" value="1"/>
</dbReference>
<gene>
    <name evidence="8" type="ORF">GKZ75_02250</name>
</gene>
<dbReference type="RefSeq" id="WP_162228600.1">
    <property type="nucleotide sequence ID" value="NZ_WMHZ01000002.1"/>
</dbReference>
<keyword evidence="2 5" id="KW-0479">Metal-binding</keyword>
<comment type="cofactor">
    <cofactor evidence="1 5">
        <name>Zn(2+)</name>
        <dbReference type="ChEBI" id="CHEBI:29105"/>
    </cofactor>
</comment>
<evidence type="ECO:0000313" key="8">
    <source>
        <dbReference type="EMBL" id="NDO77086.1"/>
    </source>
</evidence>